<gene>
    <name evidence="2" type="ORF">CRG98_028781</name>
</gene>
<dbReference type="Proteomes" id="UP000233551">
    <property type="component" value="Unassembled WGS sequence"/>
</dbReference>
<evidence type="ECO:0000313" key="2">
    <source>
        <dbReference type="EMBL" id="PKI50786.1"/>
    </source>
</evidence>
<comment type="caution">
    <text evidence="2">The sequence shown here is derived from an EMBL/GenBank/DDBJ whole genome shotgun (WGS) entry which is preliminary data.</text>
</comment>
<evidence type="ECO:0000256" key="1">
    <source>
        <dbReference type="SAM" id="MobiDB-lite"/>
    </source>
</evidence>
<accession>A0A2I0J4Y9</accession>
<dbReference type="AlphaFoldDB" id="A0A2I0J4Y9"/>
<feature type="non-terminal residue" evidence="2">
    <location>
        <position position="1"/>
    </location>
</feature>
<evidence type="ECO:0000313" key="3">
    <source>
        <dbReference type="Proteomes" id="UP000233551"/>
    </source>
</evidence>
<organism evidence="2 3">
    <name type="scientific">Punica granatum</name>
    <name type="common">Pomegranate</name>
    <dbReference type="NCBI Taxonomy" id="22663"/>
    <lineage>
        <taxon>Eukaryota</taxon>
        <taxon>Viridiplantae</taxon>
        <taxon>Streptophyta</taxon>
        <taxon>Embryophyta</taxon>
        <taxon>Tracheophyta</taxon>
        <taxon>Spermatophyta</taxon>
        <taxon>Magnoliopsida</taxon>
        <taxon>eudicotyledons</taxon>
        <taxon>Gunneridae</taxon>
        <taxon>Pentapetalae</taxon>
        <taxon>rosids</taxon>
        <taxon>malvids</taxon>
        <taxon>Myrtales</taxon>
        <taxon>Lythraceae</taxon>
        <taxon>Punica</taxon>
    </lineage>
</organism>
<keyword evidence="3" id="KW-1185">Reference proteome</keyword>
<name>A0A2I0J4Y9_PUNGR</name>
<sequence>GGSGRMNGLTLGRWSPGSSEMGSGGSTFMGENGSSALDVDCRSADAAEYFSGKCEDVCTAKVLPMLTTGLEDVCKAKGEEGLEIRNLEVTARGTGGSFAGLDLWFELPSNARQGQEVVLSIGVLHGCQWGQCKSMMTSEDDDYVNSQGYLQDCRAQFIGLPTGLVLLLLQVHGINSETEDLRLSGARLSDSGLPVVYHASPLIIG</sequence>
<dbReference type="EMBL" id="PGOL01002080">
    <property type="protein sequence ID" value="PKI50786.1"/>
    <property type="molecule type" value="Genomic_DNA"/>
</dbReference>
<feature type="region of interest" description="Disordered" evidence="1">
    <location>
        <begin position="1"/>
        <end position="29"/>
    </location>
</feature>
<proteinExistence type="predicted"/>
<protein>
    <submittedName>
        <fullName evidence="2">Uncharacterized protein</fullName>
    </submittedName>
</protein>
<reference evidence="2 3" key="1">
    <citation type="submission" date="2017-11" db="EMBL/GenBank/DDBJ databases">
        <title>De-novo sequencing of pomegranate (Punica granatum L.) genome.</title>
        <authorList>
            <person name="Akparov Z."/>
            <person name="Amiraslanov A."/>
            <person name="Hajiyeva S."/>
            <person name="Abbasov M."/>
            <person name="Kaur K."/>
            <person name="Hamwieh A."/>
            <person name="Solovyev V."/>
            <person name="Salamov A."/>
            <person name="Braich B."/>
            <person name="Kosarev P."/>
            <person name="Mahmoud A."/>
            <person name="Hajiyev E."/>
            <person name="Babayeva S."/>
            <person name="Izzatullayeva V."/>
            <person name="Mammadov A."/>
            <person name="Mammadov A."/>
            <person name="Sharifova S."/>
            <person name="Ojaghi J."/>
            <person name="Eynullazada K."/>
            <person name="Bayramov B."/>
            <person name="Abdulazimova A."/>
            <person name="Shahmuradov I."/>
        </authorList>
    </citation>
    <scope>NUCLEOTIDE SEQUENCE [LARGE SCALE GENOMIC DNA]</scope>
    <source>
        <strain evidence="3">cv. AG2017</strain>
        <tissue evidence="2">Leaf</tissue>
    </source>
</reference>